<dbReference type="EMBL" id="JBAGLP010000116">
    <property type="protein sequence ID" value="MEG3614662.1"/>
    <property type="molecule type" value="Genomic_DNA"/>
</dbReference>
<feature type="transmembrane region" description="Helical" evidence="1">
    <location>
        <begin position="16"/>
        <end position="35"/>
    </location>
</feature>
<comment type="caution">
    <text evidence="2">The sequence shown here is derived from an EMBL/GenBank/DDBJ whole genome shotgun (WGS) entry which is preliminary data.</text>
</comment>
<gene>
    <name evidence="2" type="ORF">V5O49_05940</name>
</gene>
<keyword evidence="1" id="KW-1133">Transmembrane helix</keyword>
<evidence type="ECO:0000313" key="3">
    <source>
        <dbReference type="Proteomes" id="UP001310387"/>
    </source>
</evidence>
<keyword evidence="1" id="KW-0812">Transmembrane</keyword>
<feature type="transmembrane region" description="Helical" evidence="1">
    <location>
        <begin position="63"/>
        <end position="84"/>
    </location>
</feature>
<dbReference type="Proteomes" id="UP001310387">
    <property type="component" value="Unassembled WGS sequence"/>
</dbReference>
<organism evidence="2 3">
    <name type="scientific">Isoptericola haloaureus</name>
    <dbReference type="NCBI Taxonomy" id="1542902"/>
    <lineage>
        <taxon>Bacteria</taxon>
        <taxon>Bacillati</taxon>
        <taxon>Actinomycetota</taxon>
        <taxon>Actinomycetes</taxon>
        <taxon>Micrococcales</taxon>
        <taxon>Promicromonosporaceae</taxon>
        <taxon>Isoptericola</taxon>
    </lineage>
</organism>
<keyword evidence="1" id="KW-0472">Membrane</keyword>
<reference evidence="2" key="1">
    <citation type="journal article" date="2024" name="Antonie Van Leeuwenhoek">
        <title>Isoptericola haloaureus sp. nov., a dimorphic actinobacterium isolated from mangrove sediments of southeast India, implicating biosaline agricultural significance through nitrogen fixation and salt tolerance genes.</title>
        <authorList>
            <person name="Prathaban M."/>
            <person name="Prathiviraj R."/>
            <person name="Ravichandran M."/>
            <person name="Natarajan S.D."/>
            <person name="Sobanaa M."/>
            <person name="Hari Krishna Kumar S."/>
            <person name="Chandrasekar V."/>
            <person name="Selvin J."/>
        </authorList>
    </citation>
    <scope>NUCLEOTIDE SEQUENCE</scope>
    <source>
        <strain evidence="2">MP1014</strain>
    </source>
</reference>
<name>A0ABU7Z5H0_9MICO</name>
<keyword evidence="3" id="KW-1185">Reference proteome</keyword>
<sequence>MSAPPPSTSRDRLHGLLRLVLVIGTGLAVADGFRWGNRLYLSTQFADVDLASAADLAAHARDALTHGLVWLVVAALAAVAAWLLHPRSRPAA</sequence>
<accession>A0ABU7Z5H0</accession>
<reference evidence="2" key="2">
    <citation type="submission" date="2024-02" db="EMBL/GenBank/DDBJ databases">
        <authorList>
            <person name="Prathaban M."/>
            <person name="Mythili R."/>
            <person name="Sharmila Devi N."/>
            <person name="Sobanaa M."/>
            <person name="Prathiviraj R."/>
            <person name="Selvin J."/>
        </authorList>
    </citation>
    <scope>NUCLEOTIDE SEQUENCE</scope>
    <source>
        <strain evidence="2">MP1014</strain>
    </source>
</reference>
<evidence type="ECO:0000313" key="2">
    <source>
        <dbReference type="EMBL" id="MEG3614662.1"/>
    </source>
</evidence>
<proteinExistence type="predicted"/>
<evidence type="ECO:0000256" key="1">
    <source>
        <dbReference type="SAM" id="Phobius"/>
    </source>
</evidence>
<dbReference type="RefSeq" id="WP_332901425.1">
    <property type="nucleotide sequence ID" value="NZ_JBAGLP010000116.1"/>
</dbReference>
<protein>
    <submittedName>
        <fullName evidence="2">Uncharacterized protein</fullName>
    </submittedName>
</protein>